<dbReference type="SUPFAM" id="SSF53474">
    <property type="entry name" value="alpha/beta-Hydrolases"/>
    <property type="match status" value="1"/>
</dbReference>
<dbReference type="Proteomes" id="UP001163731">
    <property type="component" value="Unassembled WGS sequence"/>
</dbReference>
<dbReference type="Pfam" id="PF00561">
    <property type="entry name" value="Abhydrolase_1"/>
    <property type="match status" value="1"/>
</dbReference>
<feature type="domain" description="AB hydrolase-1" evidence="1">
    <location>
        <begin position="52"/>
        <end position="169"/>
    </location>
</feature>
<sequence>MYQIKIDLIDNSNITADKYSDAELVKNLPGFENKYTTVNRIKLRYVDGGNGKPLICLPGWPQTWYSLQPIAMQLAKQYRVVIVDLRGMGTSEKPESGYDKKTMAKDIHQLVLHLGFDKVSLMGHDIGGMVAMSFAFNFPESTEKLIVLDGSHPSEGMYQMPLIPSPGTFNEKMDSEMPYAWWMGFNQVKGLPEQLLEGKFHLLQEWLFNYVMIDESKMKELERAVYAAAYDDKDSIRASNAWYQTFHQYIEDAKHYQRLTMPVLGIGSYISYNYMNYGLPFVATDLQVVGITDSGHYLFEEKPQEVLDIVLPFLAS</sequence>
<evidence type="ECO:0000313" key="3">
    <source>
        <dbReference type="Proteomes" id="UP001163731"/>
    </source>
</evidence>
<dbReference type="InterPro" id="IPR000073">
    <property type="entry name" value="AB_hydrolase_1"/>
</dbReference>
<organism evidence="2 3">
    <name type="scientific">Chryseobacterium kimseyorum</name>
    <dbReference type="NCBI Taxonomy" id="2984028"/>
    <lineage>
        <taxon>Bacteria</taxon>
        <taxon>Pseudomonadati</taxon>
        <taxon>Bacteroidota</taxon>
        <taxon>Flavobacteriia</taxon>
        <taxon>Flavobacteriales</taxon>
        <taxon>Weeksellaceae</taxon>
        <taxon>Chryseobacterium group</taxon>
        <taxon>Chryseobacterium</taxon>
    </lineage>
</organism>
<name>A0ABT3I4C8_9FLAO</name>
<dbReference type="PRINTS" id="PR00111">
    <property type="entry name" value="ABHYDROLASE"/>
</dbReference>
<dbReference type="PRINTS" id="PR00412">
    <property type="entry name" value="EPOXHYDRLASE"/>
</dbReference>
<keyword evidence="2" id="KW-0378">Hydrolase</keyword>
<dbReference type="InterPro" id="IPR050266">
    <property type="entry name" value="AB_hydrolase_sf"/>
</dbReference>
<dbReference type="GO" id="GO:0016787">
    <property type="term" value="F:hydrolase activity"/>
    <property type="evidence" value="ECO:0007669"/>
    <property type="project" value="UniProtKB-KW"/>
</dbReference>
<dbReference type="RefSeq" id="WP_264751894.1">
    <property type="nucleotide sequence ID" value="NZ_JAPDHW010000028.1"/>
</dbReference>
<dbReference type="InterPro" id="IPR000639">
    <property type="entry name" value="Epox_hydrolase-like"/>
</dbReference>
<keyword evidence="3" id="KW-1185">Reference proteome</keyword>
<dbReference type="InterPro" id="IPR029058">
    <property type="entry name" value="AB_hydrolase_fold"/>
</dbReference>
<dbReference type="Gene3D" id="3.40.50.1820">
    <property type="entry name" value="alpha/beta hydrolase"/>
    <property type="match status" value="1"/>
</dbReference>
<protein>
    <submittedName>
        <fullName evidence="2">Alpha/beta hydrolase</fullName>
    </submittedName>
</protein>
<comment type="caution">
    <text evidence="2">The sequence shown here is derived from an EMBL/GenBank/DDBJ whole genome shotgun (WGS) entry which is preliminary data.</text>
</comment>
<proteinExistence type="predicted"/>
<evidence type="ECO:0000313" key="2">
    <source>
        <dbReference type="EMBL" id="MCW3170765.1"/>
    </source>
</evidence>
<dbReference type="PANTHER" id="PTHR43798">
    <property type="entry name" value="MONOACYLGLYCEROL LIPASE"/>
    <property type="match status" value="1"/>
</dbReference>
<gene>
    <name evidence="2" type="ORF">OMO38_19720</name>
</gene>
<reference evidence="2" key="1">
    <citation type="submission" date="2022-10" db="EMBL/GenBank/DDBJ databases">
        <title>Chryseobacterium babae sp. nov. isolated from the gut of the beetle Oryctes rhinoceros, and Chryseobacterium kimseyorum sp. nov., isolated from a stick insect rearing cage.</title>
        <authorList>
            <person name="Shelomi M."/>
            <person name="Han C.-J."/>
            <person name="Chen W.-M."/>
            <person name="Chen H.-K."/>
            <person name="Liaw S.-J."/>
            <person name="Muhle E."/>
            <person name="Clermont D."/>
        </authorList>
    </citation>
    <scope>NUCLEOTIDE SEQUENCE</scope>
    <source>
        <strain evidence="2">09-1422</strain>
    </source>
</reference>
<accession>A0ABT3I4C8</accession>
<dbReference type="PANTHER" id="PTHR43798:SF33">
    <property type="entry name" value="HYDROLASE, PUTATIVE (AFU_ORTHOLOGUE AFUA_2G14860)-RELATED"/>
    <property type="match status" value="1"/>
</dbReference>
<dbReference type="EMBL" id="JAPDHW010000028">
    <property type="protein sequence ID" value="MCW3170765.1"/>
    <property type="molecule type" value="Genomic_DNA"/>
</dbReference>
<evidence type="ECO:0000259" key="1">
    <source>
        <dbReference type="Pfam" id="PF00561"/>
    </source>
</evidence>